<keyword evidence="6" id="KW-1185">Reference proteome</keyword>
<dbReference type="AlphaFoldDB" id="A0A5S9ND56"/>
<dbReference type="Pfam" id="PF03797">
    <property type="entry name" value="Autotransporter"/>
    <property type="match status" value="1"/>
</dbReference>
<keyword evidence="1" id="KW-0732">Signal</keyword>
<evidence type="ECO:0000313" key="4">
    <source>
        <dbReference type="EMBL" id="CAA0116171.1"/>
    </source>
</evidence>
<organism evidence="3 6">
    <name type="scientific">Zhongshania aliphaticivorans</name>
    <dbReference type="NCBI Taxonomy" id="1470434"/>
    <lineage>
        <taxon>Bacteria</taxon>
        <taxon>Pseudomonadati</taxon>
        <taxon>Pseudomonadota</taxon>
        <taxon>Gammaproteobacteria</taxon>
        <taxon>Cellvibrionales</taxon>
        <taxon>Spongiibacteraceae</taxon>
        <taxon>Zhongshania</taxon>
    </lineage>
</organism>
<dbReference type="EMBL" id="CACSIM010000005">
    <property type="protein sequence ID" value="CAA0116171.1"/>
    <property type="molecule type" value="Genomic_DNA"/>
</dbReference>
<sequence>MNNQNFNKTSLAAATITCALVLLPVGVLAEEECDSSVSTRTDNGDYTDPTGAVGNGGFSTAAAYGGTTRVTEAEYTETPYDEVYYDETTYDETEYDKETEYSETCGAPVSESTGTHAQELAMTLGNRILRLRAETFYERKKKGNNNAYDYRPLGGAAGADDTGGNLINTGRFSLFSFVDFSERDRHASSRSGGYEQELDSYTLGFDYRLDDATFIGATVTGADGESVLDTNNGGSEISSTTIGFHGAKYWGNRYVAGFVAYGALDIDVGRATAADRYSASTDGEYWYGDISIGFEENYGGMRVTPQARLLFLSGEIDAYQESSASGFGVIRSIESQDIDSTTLALSVQADYPVLLNWGVLLPSLRVELLADGGDGYKSNGQTLNDSDKSAISTFADQADDPDSSTVFVSWGASAQFKQGLSAFLVYERLFYHDYLDRYTTTLGVRYELP</sequence>
<dbReference type="RefSeq" id="WP_159268143.1">
    <property type="nucleotide sequence ID" value="NZ_CACSIK010000001.1"/>
</dbReference>
<dbReference type="SMART" id="SM00869">
    <property type="entry name" value="Autotransporter"/>
    <property type="match status" value="1"/>
</dbReference>
<dbReference type="EMBL" id="CACSIK010000001">
    <property type="protein sequence ID" value="CAA0088221.1"/>
    <property type="molecule type" value="Genomic_DNA"/>
</dbReference>
<dbReference type="Proteomes" id="UP000439591">
    <property type="component" value="Unassembled WGS sequence"/>
</dbReference>
<dbReference type="EMBL" id="CACSIM010000007">
    <property type="protein sequence ID" value="CAA0120379.1"/>
    <property type="molecule type" value="Genomic_DNA"/>
</dbReference>
<evidence type="ECO:0000313" key="7">
    <source>
        <dbReference type="Proteomes" id="UP000439591"/>
    </source>
</evidence>
<reference evidence="6 7" key="1">
    <citation type="submission" date="2019-11" db="EMBL/GenBank/DDBJ databases">
        <authorList>
            <person name="Holert J."/>
        </authorList>
    </citation>
    <scope>NUCLEOTIDE SEQUENCE [LARGE SCALE GENOMIC DNA]</scope>
    <source>
        <strain evidence="4">BC3_2A</strain>
        <strain evidence="3">SB11_1A</strain>
    </source>
</reference>
<evidence type="ECO:0000259" key="2">
    <source>
        <dbReference type="PROSITE" id="PS51208"/>
    </source>
</evidence>
<accession>A0A5S9ND56</accession>
<dbReference type="Proteomes" id="UP000435877">
    <property type="component" value="Unassembled WGS sequence"/>
</dbReference>
<evidence type="ECO:0000256" key="1">
    <source>
        <dbReference type="SAM" id="SignalP"/>
    </source>
</evidence>
<dbReference type="Gene3D" id="2.40.128.130">
    <property type="entry name" value="Autotransporter beta-domain"/>
    <property type="match status" value="1"/>
</dbReference>
<name>A0A5S9ND56_9GAMM</name>
<feature type="domain" description="Autotransporter" evidence="2">
    <location>
        <begin position="167"/>
        <end position="448"/>
    </location>
</feature>
<dbReference type="OrthoDB" id="220114at2"/>
<dbReference type="InterPro" id="IPR036709">
    <property type="entry name" value="Autotransporte_beta_dom_sf"/>
</dbReference>
<feature type="signal peptide" evidence="1">
    <location>
        <begin position="1"/>
        <end position="29"/>
    </location>
</feature>
<feature type="chain" id="PRO_5036150398" description="Autotransporter domain-containing protein" evidence="1">
    <location>
        <begin position="30"/>
        <end position="449"/>
    </location>
</feature>
<gene>
    <name evidence="3" type="ORF">IHBHHGIJ_01489</name>
    <name evidence="4" type="ORF">KFEGEMFD_03229</name>
    <name evidence="5" type="ORF">KFEGEMFD_03788</name>
</gene>
<evidence type="ECO:0000313" key="5">
    <source>
        <dbReference type="EMBL" id="CAA0120379.1"/>
    </source>
</evidence>
<dbReference type="InterPro" id="IPR005546">
    <property type="entry name" value="Autotransporte_beta"/>
</dbReference>
<protein>
    <recommendedName>
        <fullName evidence="2">Autotransporter domain-containing protein</fullName>
    </recommendedName>
</protein>
<proteinExistence type="predicted"/>
<dbReference type="SUPFAM" id="SSF103515">
    <property type="entry name" value="Autotransporter"/>
    <property type="match status" value="1"/>
</dbReference>
<evidence type="ECO:0000313" key="6">
    <source>
        <dbReference type="Proteomes" id="UP000435877"/>
    </source>
</evidence>
<dbReference type="PROSITE" id="PS51208">
    <property type="entry name" value="AUTOTRANSPORTER"/>
    <property type="match status" value="1"/>
</dbReference>
<evidence type="ECO:0000313" key="3">
    <source>
        <dbReference type="EMBL" id="CAA0088221.1"/>
    </source>
</evidence>